<gene>
    <name evidence="3" type="ORF">ODALV1_LOCUS2755</name>
</gene>
<sequence length="173" mass="19087">MVLIPKYTKSSVQLQNLQHPSSVAVMAVALSFATYIYNSYLKHGSTASDPIVLTTTGLIQGNVAISREGRLYYEFLAIPFGQNPVGDLRFEPPLPVHPWKGIRMTKNFGPACMQLEVMVTARVQGDEDCLFLNVFSPQIQDARHPSTSGGTKSAKRLETLVFLHGGCEFDHFA</sequence>
<dbReference type="PANTHER" id="PTHR11559">
    <property type="entry name" value="CARBOXYLESTERASE"/>
    <property type="match status" value="1"/>
</dbReference>
<organism evidence="3 4">
    <name type="scientific">Orchesella dallaii</name>
    <dbReference type="NCBI Taxonomy" id="48710"/>
    <lineage>
        <taxon>Eukaryota</taxon>
        <taxon>Metazoa</taxon>
        <taxon>Ecdysozoa</taxon>
        <taxon>Arthropoda</taxon>
        <taxon>Hexapoda</taxon>
        <taxon>Collembola</taxon>
        <taxon>Entomobryomorpha</taxon>
        <taxon>Entomobryoidea</taxon>
        <taxon>Orchesellidae</taxon>
        <taxon>Orchesellinae</taxon>
        <taxon>Orchesella</taxon>
    </lineage>
</organism>
<accession>A0ABP1PR12</accession>
<dbReference type="EMBL" id="CAXLJM020000007">
    <property type="protein sequence ID" value="CAL8073940.1"/>
    <property type="molecule type" value="Genomic_DNA"/>
</dbReference>
<feature type="domain" description="Carboxylesterase type B" evidence="2">
    <location>
        <begin position="49"/>
        <end position="167"/>
    </location>
</feature>
<keyword evidence="4" id="KW-1185">Reference proteome</keyword>
<dbReference type="PROSITE" id="PS00941">
    <property type="entry name" value="CARBOXYLESTERASE_B_2"/>
    <property type="match status" value="1"/>
</dbReference>
<reference evidence="3 4" key="1">
    <citation type="submission" date="2024-08" db="EMBL/GenBank/DDBJ databases">
        <authorList>
            <person name="Cucini C."/>
            <person name="Frati F."/>
        </authorList>
    </citation>
    <scope>NUCLEOTIDE SEQUENCE [LARGE SCALE GENOMIC DNA]</scope>
</reference>
<comment type="caution">
    <text evidence="3">The sequence shown here is derived from an EMBL/GenBank/DDBJ whole genome shotgun (WGS) entry which is preliminary data.</text>
</comment>
<evidence type="ECO:0000259" key="2">
    <source>
        <dbReference type="Pfam" id="PF00135"/>
    </source>
</evidence>
<evidence type="ECO:0000313" key="3">
    <source>
        <dbReference type="EMBL" id="CAL8073940.1"/>
    </source>
</evidence>
<dbReference type="Proteomes" id="UP001642540">
    <property type="component" value="Unassembled WGS sequence"/>
</dbReference>
<dbReference type="Pfam" id="PF00135">
    <property type="entry name" value="COesterase"/>
    <property type="match status" value="1"/>
</dbReference>
<name>A0ABP1PR12_9HEXA</name>
<proteinExistence type="predicted"/>
<protein>
    <recommendedName>
        <fullName evidence="2">Carboxylesterase type B domain-containing protein</fullName>
    </recommendedName>
</protein>
<keyword evidence="1" id="KW-0325">Glycoprotein</keyword>
<dbReference type="Gene3D" id="3.40.50.1820">
    <property type="entry name" value="alpha/beta hydrolase"/>
    <property type="match status" value="1"/>
</dbReference>
<dbReference type="InterPro" id="IPR029058">
    <property type="entry name" value="AB_hydrolase_fold"/>
</dbReference>
<dbReference type="InterPro" id="IPR002018">
    <property type="entry name" value="CarbesteraseB"/>
</dbReference>
<evidence type="ECO:0000313" key="4">
    <source>
        <dbReference type="Proteomes" id="UP001642540"/>
    </source>
</evidence>
<dbReference type="InterPro" id="IPR050309">
    <property type="entry name" value="Type-B_Carboxylest/Lipase"/>
</dbReference>
<dbReference type="InterPro" id="IPR019819">
    <property type="entry name" value="Carboxylesterase_B_CS"/>
</dbReference>
<evidence type="ECO:0000256" key="1">
    <source>
        <dbReference type="ARBA" id="ARBA00023180"/>
    </source>
</evidence>
<dbReference type="SUPFAM" id="SSF53474">
    <property type="entry name" value="alpha/beta-Hydrolases"/>
    <property type="match status" value="1"/>
</dbReference>